<dbReference type="RefSeq" id="WP_187764213.1">
    <property type="nucleotide sequence ID" value="NZ_CP061038.1"/>
</dbReference>
<evidence type="ECO:0000256" key="1">
    <source>
        <dbReference type="ARBA" id="ARBA00022500"/>
    </source>
</evidence>
<name>A0A7H0LQG0_9SPHN</name>
<gene>
    <name evidence="9" type="primary">cheB</name>
    <name evidence="9" type="ORF">H3Z74_07425</name>
</gene>
<sequence length="345" mass="35458">MRGPGRAPRILIVDDSAVARAVIGRMIEGSRRFAVAGSVPNAQAAMAFLKTNHVDAILLDIDMPGIDGLTALPDLIALSGGAKVLVVSSSCDEGAAATVQALALGAADTLVKPGVGAFAGRFAKVLSDKLTRLLEIDHLAIDVMPTVSARSDSGGFDIVAIGASTGGIHALSQLLREIPASFPLPILITQHLPESFMPYFAAQVAVLAGRPCEVATDCLRIRPGRVIIAPGDGHLRLVNLGDGAAAVRLTREPVKSGCMPSVDPMFESLADVYGARALAIVLSGMGRDGSEGAKRLSEAGGCVVVQDQASSVVWGMPGAIASAGGANAILPPDEIGRLIAMRRRP</sequence>
<dbReference type="Gene3D" id="3.40.50.2300">
    <property type="match status" value="1"/>
</dbReference>
<feature type="active site" evidence="5">
    <location>
        <position position="164"/>
    </location>
</feature>
<proteinExistence type="predicted"/>
<evidence type="ECO:0000313" key="10">
    <source>
        <dbReference type="Proteomes" id="UP000516148"/>
    </source>
</evidence>
<dbReference type="KEGG" id="spap:H3Z74_07425"/>
<keyword evidence="6" id="KW-0597">Phosphoprotein</keyword>
<dbReference type="GO" id="GO:0008984">
    <property type="term" value="F:protein-glutamate methylesterase activity"/>
    <property type="evidence" value="ECO:0007669"/>
    <property type="project" value="UniProtKB-EC"/>
</dbReference>
<dbReference type="Gene3D" id="3.40.50.180">
    <property type="entry name" value="Methylesterase CheB, C-terminal domain"/>
    <property type="match status" value="1"/>
</dbReference>
<feature type="active site" evidence="5">
    <location>
        <position position="191"/>
    </location>
</feature>
<dbReference type="GO" id="GO:0032259">
    <property type="term" value="P:methylation"/>
    <property type="evidence" value="ECO:0007669"/>
    <property type="project" value="UniProtKB-KW"/>
</dbReference>
<keyword evidence="2 5" id="KW-0378">Hydrolase</keyword>
<feature type="active site" evidence="5">
    <location>
        <position position="288"/>
    </location>
</feature>
<evidence type="ECO:0000259" key="8">
    <source>
        <dbReference type="PROSITE" id="PS50122"/>
    </source>
</evidence>
<feature type="modified residue" description="4-aspartylphosphate" evidence="6">
    <location>
        <position position="60"/>
    </location>
</feature>
<dbReference type="SMART" id="SM00448">
    <property type="entry name" value="REC"/>
    <property type="match status" value="1"/>
</dbReference>
<dbReference type="SUPFAM" id="SSF52738">
    <property type="entry name" value="Methylesterase CheB, C-terminal domain"/>
    <property type="match status" value="1"/>
</dbReference>
<dbReference type="Pfam" id="PF00072">
    <property type="entry name" value="Response_reg"/>
    <property type="match status" value="1"/>
</dbReference>
<dbReference type="Proteomes" id="UP000516148">
    <property type="component" value="Chromosome"/>
</dbReference>
<dbReference type="PANTHER" id="PTHR42872">
    <property type="entry name" value="PROTEIN-GLUTAMATE METHYLESTERASE/PROTEIN-GLUTAMINE GLUTAMINASE"/>
    <property type="match status" value="1"/>
</dbReference>
<dbReference type="AlphaFoldDB" id="A0A7H0LQG0"/>
<dbReference type="SUPFAM" id="SSF52172">
    <property type="entry name" value="CheY-like"/>
    <property type="match status" value="1"/>
</dbReference>
<dbReference type="NCBIfam" id="NF001965">
    <property type="entry name" value="PRK00742.1"/>
    <property type="match status" value="1"/>
</dbReference>
<keyword evidence="9" id="KW-0808">Transferase</keyword>
<comment type="catalytic activity">
    <reaction evidence="4">
        <text>[protein]-L-glutamate 5-O-methyl ester + H2O = L-glutamyl-[protein] + methanol + H(+)</text>
        <dbReference type="Rhea" id="RHEA:23236"/>
        <dbReference type="Rhea" id="RHEA-COMP:10208"/>
        <dbReference type="Rhea" id="RHEA-COMP:10311"/>
        <dbReference type="ChEBI" id="CHEBI:15377"/>
        <dbReference type="ChEBI" id="CHEBI:15378"/>
        <dbReference type="ChEBI" id="CHEBI:17790"/>
        <dbReference type="ChEBI" id="CHEBI:29973"/>
        <dbReference type="ChEBI" id="CHEBI:82795"/>
        <dbReference type="EC" id="3.1.1.61"/>
    </reaction>
</comment>
<dbReference type="GO" id="GO:0000156">
    <property type="term" value="F:phosphorelay response regulator activity"/>
    <property type="evidence" value="ECO:0007669"/>
    <property type="project" value="InterPro"/>
</dbReference>
<dbReference type="Pfam" id="PF01339">
    <property type="entry name" value="CheB_methylest"/>
    <property type="match status" value="1"/>
</dbReference>
<evidence type="ECO:0000256" key="5">
    <source>
        <dbReference type="PROSITE-ProRule" id="PRU00050"/>
    </source>
</evidence>
<evidence type="ECO:0000259" key="7">
    <source>
        <dbReference type="PROSITE" id="PS50110"/>
    </source>
</evidence>
<dbReference type="PANTHER" id="PTHR42872:SF3">
    <property type="entry name" value="PROTEIN-GLUTAMATE METHYLESTERASE_PROTEIN-GLUTAMINE GLUTAMINASE 1"/>
    <property type="match status" value="1"/>
</dbReference>
<dbReference type="CDD" id="cd17541">
    <property type="entry name" value="REC_CheB-like"/>
    <property type="match status" value="1"/>
</dbReference>
<dbReference type="PROSITE" id="PS50122">
    <property type="entry name" value="CHEB"/>
    <property type="match status" value="1"/>
</dbReference>
<dbReference type="GO" id="GO:0005737">
    <property type="term" value="C:cytoplasm"/>
    <property type="evidence" value="ECO:0007669"/>
    <property type="project" value="InterPro"/>
</dbReference>
<dbReference type="CDD" id="cd16432">
    <property type="entry name" value="CheB_Rec"/>
    <property type="match status" value="1"/>
</dbReference>
<dbReference type="InterPro" id="IPR001789">
    <property type="entry name" value="Sig_transdc_resp-reg_receiver"/>
</dbReference>
<dbReference type="InterPro" id="IPR000673">
    <property type="entry name" value="Sig_transdc_resp-reg_Me-estase"/>
</dbReference>
<evidence type="ECO:0000256" key="6">
    <source>
        <dbReference type="PROSITE-ProRule" id="PRU00169"/>
    </source>
</evidence>
<evidence type="ECO:0000256" key="2">
    <source>
        <dbReference type="ARBA" id="ARBA00022801"/>
    </source>
</evidence>
<dbReference type="InterPro" id="IPR011006">
    <property type="entry name" value="CheY-like_superfamily"/>
</dbReference>
<dbReference type="PROSITE" id="PS50110">
    <property type="entry name" value="RESPONSE_REGULATORY"/>
    <property type="match status" value="1"/>
</dbReference>
<evidence type="ECO:0000256" key="3">
    <source>
        <dbReference type="ARBA" id="ARBA00039140"/>
    </source>
</evidence>
<protein>
    <recommendedName>
        <fullName evidence="3">protein-glutamate methylesterase</fullName>
        <ecNumber evidence="3">3.1.1.61</ecNumber>
    </recommendedName>
</protein>
<feature type="domain" description="Response regulatory" evidence="7">
    <location>
        <begin position="9"/>
        <end position="127"/>
    </location>
</feature>
<accession>A0A7H0LQG0</accession>
<keyword evidence="1 5" id="KW-0145">Chemotaxis</keyword>
<dbReference type="PIRSF" id="PIRSF000876">
    <property type="entry name" value="RR_chemtxs_CheB"/>
    <property type="match status" value="1"/>
</dbReference>
<keyword evidence="10" id="KW-1185">Reference proteome</keyword>
<evidence type="ECO:0000256" key="4">
    <source>
        <dbReference type="ARBA" id="ARBA00048267"/>
    </source>
</evidence>
<keyword evidence="9" id="KW-0489">Methyltransferase</keyword>
<dbReference type="GO" id="GO:0008168">
    <property type="term" value="F:methyltransferase activity"/>
    <property type="evidence" value="ECO:0007669"/>
    <property type="project" value="UniProtKB-KW"/>
</dbReference>
<dbReference type="InterPro" id="IPR035909">
    <property type="entry name" value="CheB_C"/>
</dbReference>
<dbReference type="EC" id="3.1.1.61" evidence="3"/>
<dbReference type="EMBL" id="CP061038">
    <property type="protein sequence ID" value="QNQ11913.1"/>
    <property type="molecule type" value="Genomic_DNA"/>
</dbReference>
<dbReference type="InterPro" id="IPR008248">
    <property type="entry name" value="CheB-like"/>
</dbReference>
<evidence type="ECO:0000313" key="9">
    <source>
        <dbReference type="EMBL" id="QNQ11913.1"/>
    </source>
</evidence>
<organism evidence="9 10">
    <name type="scientific">Sphingomonas alpina</name>
    <dbReference type="NCBI Taxonomy" id="653931"/>
    <lineage>
        <taxon>Bacteria</taxon>
        <taxon>Pseudomonadati</taxon>
        <taxon>Pseudomonadota</taxon>
        <taxon>Alphaproteobacteria</taxon>
        <taxon>Sphingomonadales</taxon>
        <taxon>Sphingomonadaceae</taxon>
        <taxon>Sphingomonas</taxon>
    </lineage>
</organism>
<feature type="domain" description="CheB-type methylesterase" evidence="8">
    <location>
        <begin position="152"/>
        <end position="336"/>
    </location>
</feature>
<dbReference type="GO" id="GO:0006935">
    <property type="term" value="P:chemotaxis"/>
    <property type="evidence" value="ECO:0007669"/>
    <property type="project" value="UniProtKB-UniRule"/>
</dbReference>
<reference evidence="9 10" key="1">
    <citation type="submission" date="2020-09" db="EMBL/GenBank/DDBJ databases">
        <title>Sphingomonas sp., a new species isolated from pork steak.</title>
        <authorList>
            <person name="Heidler von Heilborn D."/>
        </authorList>
    </citation>
    <scope>NUCLEOTIDE SEQUENCE [LARGE SCALE GENOMIC DNA]</scope>
    <source>
        <strain evidence="10">S8-3T</strain>
    </source>
</reference>